<feature type="transmembrane region" description="Helical" evidence="1">
    <location>
        <begin position="12"/>
        <end position="30"/>
    </location>
</feature>
<organism evidence="2">
    <name type="scientific">Rhizophora mucronata</name>
    <name type="common">Asiatic mangrove</name>
    <dbReference type="NCBI Taxonomy" id="61149"/>
    <lineage>
        <taxon>Eukaryota</taxon>
        <taxon>Viridiplantae</taxon>
        <taxon>Streptophyta</taxon>
        <taxon>Embryophyta</taxon>
        <taxon>Tracheophyta</taxon>
        <taxon>Spermatophyta</taxon>
        <taxon>Magnoliopsida</taxon>
        <taxon>eudicotyledons</taxon>
        <taxon>Gunneridae</taxon>
        <taxon>Pentapetalae</taxon>
        <taxon>rosids</taxon>
        <taxon>fabids</taxon>
        <taxon>Malpighiales</taxon>
        <taxon>Rhizophoraceae</taxon>
        <taxon>Rhizophora</taxon>
    </lineage>
</organism>
<evidence type="ECO:0000313" key="2">
    <source>
        <dbReference type="EMBL" id="MBX42639.1"/>
    </source>
</evidence>
<evidence type="ECO:0000256" key="1">
    <source>
        <dbReference type="SAM" id="Phobius"/>
    </source>
</evidence>
<keyword evidence="1" id="KW-0812">Transmembrane</keyword>
<keyword evidence="1" id="KW-1133">Transmembrane helix</keyword>
<name>A0A2P2NJJ7_RHIMU</name>
<reference evidence="2" key="1">
    <citation type="submission" date="2018-02" db="EMBL/GenBank/DDBJ databases">
        <title>Rhizophora mucronata_Transcriptome.</title>
        <authorList>
            <person name="Meera S.P."/>
            <person name="Sreeshan A."/>
            <person name="Augustine A."/>
        </authorList>
    </citation>
    <scope>NUCLEOTIDE SEQUENCE</scope>
    <source>
        <tissue evidence="2">Leaf</tissue>
    </source>
</reference>
<keyword evidence="1" id="KW-0472">Membrane</keyword>
<protein>
    <submittedName>
        <fullName evidence="2">Uncharacterized protein</fullName>
    </submittedName>
</protein>
<dbReference type="AlphaFoldDB" id="A0A2P2NJJ7"/>
<proteinExistence type="predicted"/>
<accession>A0A2P2NJJ7</accession>
<sequence length="32" mass="3910">MYRISFFRFDDVFCHLLLILTVQCFYTSSFPV</sequence>
<dbReference type="EMBL" id="GGEC01062155">
    <property type="protein sequence ID" value="MBX42639.1"/>
    <property type="molecule type" value="Transcribed_RNA"/>
</dbReference>